<keyword evidence="10" id="KW-0325">Glycoprotein</keyword>
<dbReference type="EMBL" id="PKMF04000024">
    <property type="protein sequence ID" value="KAK7857767.1"/>
    <property type="molecule type" value="Genomic_DNA"/>
</dbReference>
<keyword evidence="7 11" id="KW-1133">Transmembrane helix</keyword>
<dbReference type="PANTHER" id="PTHR48063:SF101">
    <property type="entry name" value="LRR RECEPTOR-LIKE SERINE_THREONINE-PROTEIN KINASE FLS2"/>
    <property type="match status" value="1"/>
</dbReference>
<evidence type="ECO:0000256" key="10">
    <source>
        <dbReference type="ARBA" id="ARBA00023180"/>
    </source>
</evidence>
<protein>
    <submittedName>
        <fullName evidence="12">Receptor-like protein eix2</fullName>
    </submittedName>
</protein>
<dbReference type="Pfam" id="PF00560">
    <property type="entry name" value="LRR_1"/>
    <property type="match status" value="3"/>
</dbReference>
<keyword evidence="8 11" id="KW-0472">Membrane</keyword>
<dbReference type="SUPFAM" id="SSF52058">
    <property type="entry name" value="L domain-like"/>
    <property type="match status" value="1"/>
</dbReference>
<reference evidence="12 13" key="1">
    <citation type="journal article" date="2018" name="Sci. Data">
        <title>The draft genome sequence of cork oak.</title>
        <authorList>
            <person name="Ramos A.M."/>
            <person name="Usie A."/>
            <person name="Barbosa P."/>
            <person name="Barros P.M."/>
            <person name="Capote T."/>
            <person name="Chaves I."/>
            <person name="Simoes F."/>
            <person name="Abreu I."/>
            <person name="Carrasquinho I."/>
            <person name="Faro C."/>
            <person name="Guimaraes J.B."/>
            <person name="Mendonca D."/>
            <person name="Nobrega F."/>
            <person name="Rodrigues L."/>
            <person name="Saibo N.J.M."/>
            <person name="Varela M.C."/>
            <person name="Egas C."/>
            <person name="Matos J."/>
            <person name="Miguel C.M."/>
            <person name="Oliveira M.M."/>
            <person name="Ricardo C.P."/>
            <person name="Goncalves S."/>
        </authorList>
    </citation>
    <scope>NUCLEOTIDE SEQUENCE [LARGE SCALE GENOMIC DNA]</scope>
    <source>
        <strain evidence="13">cv. HL8</strain>
    </source>
</reference>
<dbReference type="PROSITE" id="PS51450">
    <property type="entry name" value="LRR"/>
    <property type="match status" value="2"/>
</dbReference>
<proteinExistence type="inferred from homology"/>
<dbReference type="GO" id="GO:0016020">
    <property type="term" value="C:membrane"/>
    <property type="evidence" value="ECO:0007669"/>
    <property type="project" value="UniProtKB-SubCell"/>
</dbReference>
<organism evidence="12 13">
    <name type="scientific">Quercus suber</name>
    <name type="common">Cork oak</name>
    <dbReference type="NCBI Taxonomy" id="58331"/>
    <lineage>
        <taxon>Eukaryota</taxon>
        <taxon>Viridiplantae</taxon>
        <taxon>Streptophyta</taxon>
        <taxon>Embryophyta</taxon>
        <taxon>Tracheophyta</taxon>
        <taxon>Spermatophyta</taxon>
        <taxon>Magnoliopsida</taxon>
        <taxon>eudicotyledons</taxon>
        <taxon>Gunneridae</taxon>
        <taxon>Pentapetalae</taxon>
        <taxon>rosids</taxon>
        <taxon>fabids</taxon>
        <taxon>Fagales</taxon>
        <taxon>Fagaceae</taxon>
        <taxon>Quercus</taxon>
    </lineage>
</organism>
<evidence type="ECO:0000256" key="9">
    <source>
        <dbReference type="ARBA" id="ARBA00023170"/>
    </source>
</evidence>
<evidence type="ECO:0000256" key="7">
    <source>
        <dbReference type="ARBA" id="ARBA00022989"/>
    </source>
</evidence>
<keyword evidence="4 11" id="KW-0812">Transmembrane</keyword>
<evidence type="ECO:0000256" key="3">
    <source>
        <dbReference type="ARBA" id="ARBA00022614"/>
    </source>
</evidence>
<dbReference type="Gene3D" id="3.80.10.10">
    <property type="entry name" value="Ribonuclease Inhibitor"/>
    <property type="match status" value="1"/>
</dbReference>
<keyword evidence="13" id="KW-1185">Reference proteome</keyword>
<evidence type="ECO:0000256" key="5">
    <source>
        <dbReference type="ARBA" id="ARBA00022729"/>
    </source>
</evidence>
<name>A0AAW0M2J2_QUESU</name>
<evidence type="ECO:0000256" key="2">
    <source>
        <dbReference type="ARBA" id="ARBA00009592"/>
    </source>
</evidence>
<dbReference type="Proteomes" id="UP000237347">
    <property type="component" value="Unassembled WGS sequence"/>
</dbReference>
<evidence type="ECO:0000256" key="1">
    <source>
        <dbReference type="ARBA" id="ARBA00004479"/>
    </source>
</evidence>
<evidence type="ECO:0000256" key="6">
    <source>
        <dbReference type="ARBA" id="ARBA00022737"/>
    </source>
</evidence>
<dbReference type="InterPro" id="IPR032675">
    <property type="entry name" value="LRR_dom_sf"/>
</dbReference>
<evidence type="ECO:0000256" key="4">
    <source>
        <dbReference type="ARBA" id="ARBA00022692"/>
    </source>
</evidence>
<feature type="transmembrane region" description="Helical" evidence="11">
    <location>
        <begin position="194"/>
        <end position="215"/>
    </location>
</feature>
<comment type="similarity">
    <text evidence="2">Belongs to the RLP family.</text>
</comment>
<keyword evidence="6" id="KW-0677">Repeat</keyword>
<dbReference type="PRINTS" id="PR00019">
    <property type="entry name" value="LEURICHRPT"/>
</dbReference>
<dbReference type="PANTHER" id="PTHR48063">
    <property type="entry name" value="LRR RECEPTOR-LIKE KINASE"/>
    <property type="match status" value="1"/>
</dbReference>
<evidence type="ECO:0000256" key="8">
    <source>
        <dbReference type="ARBA" id="ARBA00023136"/>
    </source>
</evidence>
<dbReference type="FunFam" id="3.80.10.10:FF:000111">
    <property type="entry name" value="LRR receptor-like serine/threonine-protein kinase ERECTA"/>
    <property type="match status" value="1"/>
</dbReference>
<evidence type="ECO:0000256" key="11">
    <source>
        <dbReference type="SAM" id="Phobius"/>
    </source>
</evidence>
<comment type="subcellular location">
    <subcellularLocation>
        <location evidence="1">Membrane</location>
        <topology evidence="1">Single-pass type I membrane protein</topology>
    </subcellularLocation>
</comment>
<dbReference type="AlphaFoldDB" id="A0AAW0M2J2"/>
<dbReference type="InterPro" id="IPR001611">
    <property type="entry name" value="Leu-rich_rpt"/>
</dbReference>
<keyword evidence="5" id="KW-0732">Signal</keyword>
<evidence type="ECO:0000313" key="12">
    <source>
        <dbReference type="EMBL" id="KAK7857767.1"/>
    </source>
</evidence>
<gene>
    <name evidence="12" type="primary">EIX2_160</name>
    <name evidence="12" type="ORF">CFP56_015944</name>
</gene>
<keyword evidence="3" id="KW-0433">Leucine-rich repeat</keyword>
<dbReference type="InterPro" id="IPR046956">
    <property type="entry name" value="RLP23-like"/>
</dbReference>
<evidence type="ECO:0000313" key="13">
    <source>
        <dbReference type="Proteomes" id="UP000237347"/>
    </source>
</evidence>
<accession>A0AAW0M2J2</accession>
<sequence length="251" mass="27870">MHQQSYCFDQSSFKHWSFYKGPLDFFHCDDLAFWLWKGRDLSSNLGQIKSIDLSSNKLTGPIPREIMELVGLISLNLSRNLLTRRITTEIGALRSLEVLDLSENQLSGGIPSSIALINSLNFLDLSNNNLSGIIPTGPQLSTFNATAYEGNPNLCGFPLPKKCPGETTQNPAVNRGGDHASIQETEDGFITPGFYVSVALGFVIGFLGVFGTSLLNRSWRFSHFNFLNNVKDKLDATVVVNMARLRRQHQT</sequence>
<keyword evidence="9" id="KW-0675">Receptor</keyword>
<comment type="caution">
    <text evidence="12">The sequence shown here is derived from an EMBL/GenBank/DDBJ whole genome shotgun (WGS) entry which is preliminary data.</text>
</comment>